<comment type="catalytic activity">
    <reaction evidence="15">
        <text>2 nitrate(out) + H(+)(out) = 2 nitrate(in) + H(+)(in)</text>
        <dbReference type="Rhea" id="RHEA:71539"/>
        <dbReference type="ChEBI" id="CHEBI:15378"/>
        <dbReference type="ChEBI" id="CHEBI:17632"/>
    </reaction>
    <physiologicalReaction direction="left-to-right" evidence="15">
        <dbReference type="Rhea" id="RHEA:71540"/>
    </physiologicalReaction>
</comment>
<evidence type="ECO:0000256" key="18">
    <source>
        <dbReference type="ARBA" id="ARBA00051403"/>
    </source>
</evidence>
<evidence type="ECO:0000256" key="21">
    <source>
        <dbReference type="ARBA" id="ARBA00056891"/>
    </source>
</evidence>
<dbReference type="Pfam" id="PF07690">
    <property type="entry name" value="MFS_1"/>
    <property type="match status" value="1"/>
</dbReference>
<keyword evidence="28" id="KW-1185">Reference proteome</keyword>
<evidence type="ECO:0000256" key="2">
    <source>
        <dbReference type="ARBA" id="ARBA00004554"/>
    </source>
</evidence>
<evidence type="ECO:0000256" key="9">
    <source>
        <dbReference type="ARBA" id="ARBA00022989"/>
    </source>
</evidence>
<name>A0A8B8G884_9HEMI</name>
<dbReference type="PANTHER" id="PTHR11662">
    <property type="entry name" value="SOLUTE CARRIER FAMILY 17"/>
    <property type="match status" value="1"/>
</dbReference>
<comment type="catalytic activity">
    <reaction evidence="18">
        <text>N-acetyl-L-aspartyl-L-glutamate(out) = N-acetyl-L-aspartyl-L-glutamate(in)</text>
        <dbReference type="Rhea" id="RHEA:72599"/>
        <dbReference type="ChEBI" id="CHEBI:76931"/>
    </reaction>
    <physiologicalReaction direction="left-to-right" evidence="18">
        <dbReference type="Rhea" id="RHEA:72600"/>
    </physiologicalReaction>
</comment>
<dbReference type="SUPFAM" id="SSF103473">
    <property type="entry name" value="MFS general substrate transporter"/>
    <property type="match status" value="1"/>
</dbReference>
<comment type="catalytic activity">
    <reaction evidence="19">
        <text>L-glutamate(out) = L-glutamate(in)</text>
        <dbReference type="Rhea" id="RHEA:66336"/>
        <dbReference type="ChEBI" id="CHEBI:29985"/>
    </reaction>
    <physiologicalReaction direction="left-to-right" evidence="19">
        <dbReference type="Rhea" id="RHEA:66337"/>
    </physiologicalReaction>
</comment>
<dbReference type="InterPro" id="IPR036259">
    <property type="entry name" value="MFS_trans_sf"/>
</dbReference>
<feature type="transmembrane region" description="Helical" evidence="26">
    <location>
        <begin position="187"/>
        <end position="208"/>
    </location>
</feature>
<comment type="catalytic activity">
    <reaction evidence="20">
        <text>D-glucuronate(out) + H(+)(out) = D-glucuronate(in) + H(+)(in)</text>
        <dbReference type="Rhea" id="RHEA:72591"/>
        <dbReference type="ChEBI" id="CHEBI:15378"/>
        <dbReference type="ChEBI" id="CHEBI:58720"/>
    </reaction>
    <physiologicalReaction direction="left-to-right" evidence="20">
        <dbReference type="Rhea" id="RHEA:72592"/>
    </physiologicalReaction>
</comment>
<keyword evidence="14" id="KW-0968">Cytoplasmic vesicle</keyword>
<protein>
    <recommendedName>
        <fullName evidence="22">Sialin</fullName>
    </recommendedName>
    <alternativeName>
        <fullName evidence="25">H(+)/nitrate cotransporter</fullName>
    </alternativeName>
    <alternativeName>
        <fullName evidence="23">H(+)/sialic acid cotransporter</fullName>
    </alternativeName>
    <alternativeName>
        <fullName evidence="24">Vesicular excitatory amino acid transporter</fullName>
    </alternativeName>
</protein>
<comment type="catalytic activity">
    <reaction evidence="17">
        <text>N-acetylneuraminate(in) + H(+)(in) = N-acetylneuraminate(out) + H(+)(out)</text>
        <dbReference type="Rhea" id="RHEA:28987"/>
        <dbReference type="ChEBI" id="CHEBI:15378"/>
        <dbReference type="ChEBI" id="CHEBI:35418"/>
    </reaction>
    <physiologicalReaction direction="right-to-left" evidence="17">
        <dbReference type="Rhea" id="RHEA:28989"/>
    </physiologicalReaction>
</comment>
<feature type="transmembrane region" description="Helical" evidence="26">
    <location>
        <begin position="122"/>
        <end position="145"/>
    </location>
</feature>
<evidence type="ECO:0000256" key="26">
    <source>
        <dbReference type="SAM" id="Phobius"/>
    </source>
</evidence>
<dbReference type="InterPro" id="IPR011701">
    <property type="entry name" value="MFS"/>
</dbReference>
<evidence type="ECO:0000256" key="25">
    <source>
        <dbReference type="ARBA" id="ARBA00081925"/>
    </source>
</evidence>
<dbReference type="InterPro" id="IPR020846">
    <property type="entry name" value="MFS_dom"/>
</dbReference>
<feature type="domain" description="Major facilitator superfamily (MFS) profile" evidence="27">
    <location>
        <begin position="20"/>
        <end position="443"/>
    </location>
</feature>
<evidence type="ECO:0000259" key="27">
    <source>
        <dbReference type="PROSITE" id="PS50850"/>
    </source>
</evidence>
<dbReference type="InterPro" id="IPR050382">
    <property type="entry name" value="MFS_Na/Anion_cotransporter"/>
</dbReference>
<sequence>MDLPPKNLSSDGQPSFWKQRRNMVGLFAFLGFFNVYTLRVNLSVGIVAMTSSTDTEKSEFDWSPQLRGTILSSFFYGYISTQLIGGLLGSKLGGVKLIGIGVLGTSVLTILTPMAARYSVYLVIFLRVVEGVFEGVVYPGIHAVWSRWAPPAERTRLGSFAFSGSFVGTVIGYPICGWLAANYGWPSTFYVPGFVAILWCSVWLTCIAESPIEDKYITKEELMYIIDSIGPTGDKKLGFLNYPWKDILTSTPVWAITCAHFCENWGFYTLLTQLPSFMNDVLKFDIEKGSLLSALPYLVMSIILQFSGFFVDWLREHDVFTTTQVRKIFNCGAFVSQTIFMCLAANSTSEVASITCLTLAVGLGAFAWSGFSINPLDIAPQYASIILGISNTFATIPGIISPMLAGAIVKNKSAEEWHWVFLIASGIYLFGAIFYATFASGERQPWAKIKTEENVHDNKTFDMNTI</sequence>
<feature type="transmembrane region" description="Helical" evidence="26">
    <location>
        <begin position="351"/>
        <end position="371"/>
    </location>
</feature>
<comment type="function">
    <text evidence="21">Receptor for CM101, a polysaccharide produced by group B Streptococcus with antipathoangiogenic properties.</text>
</comment>
<dbReference type="RefSeq" id="XP_025419439.1">
    <property type="nucleotide sequence ID" value="XM_025563654.1"/>
</dbReference>
<dbReference type="GO" id="GO:0015293">
    <property type="term" value="F:symporter activity"/>
    <property type="evidence" value="ECO:0007669"/>
    <property type="project" value="UniProtKB-KW"/>
</dbReference>
<keyword evidence="5" id="KW-0813">Transport</keyword>
<keyword evidence="6" id="KW-1003">Cell membrane</keyword>
<dbReference type="AlphaFoldDB" id="A0A8B8G884"/>
<evidence type="ECO:0000256" key="8">
    <source>
        <dbReference type="ARBA" id="ARBA00022847"/>
    </source>
</evidence>
<evidence type="ECO:0000256" key="14">
    <source>
        <dbReference type="ARBA" id="ARBA00023329"/>
    </source>
</evidence>
<evidence type="ECO:0000256" key="23">
    <source>
        <dbReference type="ARBA" id="ARBA00080244"/>
    </source>
</evidence>
<reference evidence="29" key="1">
    <citation type="submission" date="2025-08" db="UniProtKB">
        <authorList>
            <consortium name="RefSeq"/>
        </authorList>
    </citation>
    <scope>IDENTIFICATION</scope>
    <source>
        <tissue evidence="29">Whole body</tissue>
    </source>
</reference>
<comment type="catalytic activity">
    <reaction evidence="16">
        <text>L-aspartate(out) = L-aspartate(in)</text>
        <dbReference type="Rhea" id="RHEA:66332"/>
        <dbReference type="ChEBI" id="CHEBI:29991"/>
    </reaction>
    <physiologicalReaction direction="left-to-right" evidence="16">
        <dbReference type="Rhea" id="RHEA:66333"/>
    </physiologicalReaction>
</comment>
<evidence type="ECO:0000256" key="20">
    <source>
        <dbReference type="ARBA" id="ARBA00051612"/>
    </source>
</evidence>
<feature type="transmembrane region" description="Helical" evidence="26">
    <location>
        <begin position="383"/>
        <end position="405"/>
    </location>
</feature>
<evidence type="ECO:0000313" key="28">
    <source>
        <dbReference type="Proteomes" id="UP000694846"/>
    </source>
</evidence>
<feature type="transmembrane region" description="Helical" evidence="26">
    <location>
        <begin position="157"/>
        <end position="181"/>
    </location>
</feature>
<evidence type="ECO:0000256" key="12">
    <source>
        <dbReference type="ARBA" id="ARBA00023180"/>
    </source>
</evidence>
<dbReference type="CDD" id="cd17318">
    <property type="entry name" value="MFS_SLC17"/>
    <property type="match status" value="1"/>
</dbReference>
<feature type="transmembrane region" description="Helical" evidence="26">
    <location>
        <begin position="97"/>
        <end position="116"/>
    </location>
</feature>
<evidence type="ECO:0000256" key="19">
    <source>
        <dbReference type="ARBA" id="ARBA00051447"/>
    </source>
</evidence>
<evidence type="ECO:0000256" key="10">
    <source>
        <dbReference type="ARBA" id="ARBA00023018"/>
    </source>
</evidence>
<evidence type="ECO:0000256" key="6">
    <source>
        <dbReference type="ARBA" id="ARBA00022475"/>
    </source>
</evidence>
<feature type="transmembrane region" description="Helical" evidence="26">
    <location>
        <begin position="69"/>
        <end position="90"/>
    </location>
</feature>
<dbReference type="GO" id="GO:0046942">
    <property type="term" value="P:carboxylic acid transport"/>
    <property type="evidence" value="ECO:0007669"/>
    <property type="project" value="UniProtKB-ARBA"/>
</dbReference>
<dbReference type="GO" id="GO:0016323">
    <property type="term" value="C:basolateral plasma membrane"/>
    <property type="evidence" value="ECO:0007669"/>
    <property type="project" value="UniProtKB-SubCell"/>
</dbReference>
<evidence type="ECO:0000256" key="13">
    <source>
        <dbReference type="ARBA" id="ARBA00023228"/>
    </source>
</evidence>
<evidence type="ECO:0000256" key="5">
    <source>
        <dbReference type="ARBA" id="ARBA00022448"/>
    </source>
</evidence>
<keyword evidence="12" id="KW-0325">Glycoprotein</keyword>
<dbReference type="PROSITE" id="PS50850">
    <property type="entry name" value="MFS"/>
    <property type="match status" value="1"/>
</dbReference>
<dbReference type="GO" id="GO:0006820">
    <property type="term" value="P:monoatomic anion transport"/>
    <property type="evidence" value="ECO:0007669"/>
    <property type="project" value="TreeGrafter"/>
</dbReference>
<dbReference type="GO" id="GO:0030672">
    <property type="term" value="C:synaptic vesicle membrane"/>
    <property type="evidence" value="ECO:0007669"/>
    <property type="project" value="UniProtKB-SubCell"/>
</dbReference>
<evidence type="ECO:0000256" key="17">
    <source>
        <dbReference type="ARBA" id="ARBA00050625"/>
    </source>
</evidence>
<proteinExistence type="predicted"/>
<evidence type="ECO:0000256" key="16">
    <source>
        <dbReference type="ARBA" id="ARBA00050554"/>
    </source>
</evidence>
<organism evidence="28 29">
    <name type="scientific">Sipha flava</name>
    <name type="common">yellow sugarcane aphid</name>
    <dbReference type="NCBI Taxonomy" id="143950"/>
    <lineage>
        <taxon>Eukaryota</taxon>
        <taxon>Metazoa</taxon>
        <taxon>Ecdysozoa</taxon>
        <taxon>Arthropoda</taxon>
        <taxon>Hexapoda</taxon>
        <taxon>Insecta</taxon>
        <taxon>Pterygota</taxon>
        <taxon>Neoptera</taxon>
        <taxon>Paraneoptera</taxon>
        <taxon>Hemiptera</taxon>
        <taxon>Sternorrhyncha</taxon>
        <taxon>Aphidomorpha</taxon>
        <taxon>Aphidoidea</taxon>
        <taxon>Aphididae</taxon>
        <taxon>Sipha</taxon>
    </lineage>
</organism>
<dbReference type="FunFam" id="1.20.1250.20:FF:000067">
    <property type="entry name" value="sialin isoform X2"/>
    <property type="match status" value="1"/>
</dbReference>
<dbReference type="FunFam" id="1.20.1250.20:FF:000003">
    <property type="entry name" value="Solute carrier family 17 member 3"/>
    <property type="match status" value="1"/>
</dbReference>
<dbReference type="OrthoDB" id="2985014at2759"/>
<gene>
    <name evidence="29" type="primary">LOC112689801</name>
</gene>
<keyword evidence="7 26" id="KW-0812">Transmembrane</keyword>
<dbReference type="GeneID" id="112689801"/>
<evidence type="ECO:0000256" key="15">
    <source>
        <dbReference type="ARBA" id="ARBA00050101"/>
    </source>
</evidence>
<evidence type="ECO:0000256" key="22">
    <source>
        <dbReference type="ARBA" id="ARBA00069713"/>
    </source>
</evidence>
<feature type="transmembrane region" description="Helical" evidence="26">
    <location>
        <begin position="24"/>
        <end position="49"/>
    </location>
</feature>
<accession>A0A8B8G884</accession>
<dbReference type="Gene3D" id="1.20.1250.20">
    <property type="entry name" value="MFS general substrate transporter like domains"/>
    <property type="match status" value="2"/>
</dbReference>
<evidence type="ECO:0000256" key="11">
    <source>
        <dbReference type="ARBA" id="ARBA00023136"/>
    </source>
</evidence>
<keyword evidence="11 26" id="KW-0472">Membrane</keyword>
<evidence type="ECO:0000256" key="24">
    <source>
        <dbReference type="ARBA" id="ARBA00081195"/>
    </source>
</evidence>
<keyword evidence="9 26" id="KW-1133">Transmembrane helix</keyword>
<evidence type="ECO:0000256" key="3">
    <source>
        <dbReference type="ARBA" id="ARBA00004638"/>
    </source>
</evidence>
<keyword evidence="10" id="KW-0770">Synapse</keyword>
<dbReference type="GO" id="GO:0005765">
    <property type="term" value="C:lysosomal membrane"/>
    <property type="evidence" value="ECO:0007669"/>
    <property type="project" value="UniProtKB-SubCell"/>
</dbReference>
<evidence type="ECO:0000256" key="7">
    <source>
        <dbReference type="ARBA" id="ARBA00022692"/>
    </source>
</evidence>
<feature type="transmembrane region" description="Helical" evidence="26">
    <location>
        <begin position="291"/>
        <end position="311"/>
    </location>
</feature>
<keyword evidence="8" id="KW-0769">Symport</keyword>
<evidence type="ECO:0000313" key="29">
    <source>
        <dbReference type="RefSeq" id="XP_025419439.1"/>
    </source>
</evidence>
<comment type="subcellular location">
    <subcellularLocation>
        <location evidence="2">Basolateral cell membrane</location>
        <topology evidence="2">Multi-pass membrane protein</topology>
    </subcellularLocation>
    <subcellularLocation>
        <location evidence="3">Cytoplasmic vesicle</location>
        <location evidence="3">Secretory vesicle membrane</location>
        <topology evidence="3">Multi-pass membrane protein</topology>
    </subcellularLocation>
    <subcellularLocation>
        <location evidence="1">Cytoplasmic vesicle</location>
        <location evidence="1">Secretory vesicle</location>
        <location evidence="1">Synaptic vesicle membrane</location>
    </subcellularLocation>
    <subcellularLocation>
        <location evidence="4">Lysosome membrane</location>
    </subcellularLocation>
</comment>
<evidence type="ECO:0000256" key="4">
    <source>
        <dbReference type="ARBA" id="ARBA00004656"/>
    </source>
</evidence>
<keyword evidence="13" id="KW-0458">Lysosome</keyword>
<dbReference type="PANTHER" id="PTHR11662:SF455">
    <property type="entry name" value="GH23975P"/>
    <property type="match status" value="1"/>
</dbReference>
<evidence type="ECO:0000256" key="1">
    <source>
        <dbReference type="ARBA" id="ARBA00004432"/>
    </source>
</evidence>
<dbReference type="Proteomes" id="UP000694846">
    <property type="component" value="Unplaced"/>
</dbReference>
<feature type="transmembrane region" description="Helical" evidence="26">
    <location>
        <begin position="417"/>
        <end position="438"/>
    </location>
</feature>